<dbReference type="OrthoDB" id="669809at2"/>
<dbReference type="STRING" id="407022.SAMN05661044_03147"/>
<evidence type="ECO:0000256" key="4">
    <source>
        <dbReference type="ARBA" id="ARBA00023235"/>
    </source>
</evidence>
<evidence type="ECO:0000256" key="1">
    <source>
        <dbReference type="ARBA" id="ARBA00000971"/>
    </source>
</evidence>
<reference evidence="9" key="1">
    <citation type="submission" date="2016-10" db="EMBL/GenBank/DDBJ databases">
        <authorList>
            <person name="Varghese N."/>
            <person name="Submissions S."/>
        </authorList>
    </citation>
    <scope>NUCLEOTIDE SEQUENCE [LARGE SCALE GENOMIC DNA]</scope>
    <source>
        <strain evidence="9">DSM 18733</strain>
    </source>
</reference>
<dbReference type="AlphaFoldDB" id="A0A1H7SAE4"/>
<dbReference type="PROSITE" id="PS51257">
    <property type="entry name" value="PROKAR_LIPOPROTEIN"/>
    <property type="match status" value="1"/>
</dbReference>
<dbReference type="InterPro" id="IPR001179">
    <property type="entry name" value="PPIase_FKBP_dom"/>
</dbReference>
<dbReference type="PANTHER" id="PTHR43811">
    <property type="entry name" value="FKBP-TYPE PEPTIDYL-PROLYL CIS-TRANS ISOMERASE FKPA"/>
    <property type="match status" value="1"/>
</dbReference>
<accession>A0A1H7SAE4</accession>
<dbReference type="EC" id="5.2.1.8" evidence="6"/>
<dbReference type="GO" id="GO:0003755">
    <property type="term" value="F:peptidyl-prolyl cis-trans isomerase activity"/>
    <property type="evidence" value="ECO:0007669"/>
    <property type="project" value="UniProtKB-UniRule"/>
</dbReference>
<dbReference type="Gene3D" id="3.10.50.40">
    <property type="match status" value="1"/>
</dbReference>
<gene>
    <name evidence="8" type="ORF">SAMN05661044_03147</name>
</gene>
<evidence type="ECO:0000313" key="8">
    <source>
        <dbReference type="EMBL" id="SEL69591.1"/>
    </source>
</evidence>
<keyword evidence="4 5" id="KW-0413">Isomerase</keyword>
<evidence type="ECO:0000256" key="6">
    <source>
        <dbReference type="RuleBase" id="RU003915"/>
    </source>
</evidence>
<dbReference type="PROSITE" id="PS50059">
    <property type="entry name" value="FKBP_PPIASE"/>
    <property type="match status" value="1"/>
</dbReference>
<keyword evidence="3 5" id="KW-0697">Rotamase</keyword>
<dbReference type="PANTHER" id="PTHR43811:SF19">
    <property type="entry name" value="39 KDA FK506-BINDING NUCLEAR PROTEIN"/>
    <property type="match status" value="1"/>
</dbReference>
<dbReference type="Pfam" id="PF00254">
    <property type="entry name" value="FKBP_C"/>
    <property type="match status" value="1"/>
</dbReference>
<name>A0A1H7SAE4_OLID1</name>
<organism evidence="8 9">
    <name type="scientific">Olivibacter domesticus</name>
    <name type="common">Pseudosphingobacterium domesticum</name>
    <dbReference type="NCBI Taxonomy" id="407022"/>
    <lineage>
        <taxon>Bacteria</taxon>
        <taxon>Pseudomonadati</taxon>
        <taxon>Bacteroidota</taxon>
        <taxon>Sphingobacteriia</taxon>
        <taxon>Sphingobacteriales</taxon>
        <taxon>Sphingobacteriaceae</taxon>
        <taxon>Olivibacter</taxon>
    </lineage>
</organism>
<sequence>MKHTNKLFLLIFGVIILFSACNKTDFDELAREQERQDSIEEARIKNLIKEQAPLLKAYVENPSNGWTNPILDTSRGIWYEILTRGQEDSYTYKRSGSGQIVAPKIEVKYKGQLLNGTVFDQTDEQSTNKKTFIFNLAQDIIPAWTIAFLPQKIPYNGQDYAVGGLTSTGLKKGSKIRFVAPSPWGYDTRERDKIPANSPLVFEIEVVDISDSQ</sequence>
<proteinExistence type="inferred from homology"/>
<comment type="similarity">
    <text evidence="2 6">Belongs to the FKBP-type PPIase family.</text>
</comment>
<dbReference type="RefSeq" id="WP_093326295.1">
    <property type="nucleotide sequence ID" value="NZ_FOAF01000003.1"/>
</dbReference>
<dbReference type="InterPro" id="IPR046357">
    <property type="entry name" value="PPIase_dom_sf"/>
</dbReference>
<dbReference type="SUPFAM" id="SSF54534">
    <property type="entry name" value="FKBP-like"/>
    <property type="match status" value="1"/>
</dbReference>
<dbReference type="EMBL" id="FOAF01000003">
    <property type="protein sequence ID" value="SEL69591.1"/>
    <property type="molecule type" value="Genomic_DNA"/>
</dbReference>
<comment type="catalytic activity">
    <reaction evidence="1 5 6">
        <text>[protein]-peptidylproline (omega=180) = [protein]-peptidylproline (omega=0)</text>
        <dbReference type="Rhea" id="RHEA:16237"/>
        <dbReference type="Rhea" id="RHEA-COMP:10747"/>
        <dbReference type="Rhea" id="RHEA-COMP:10748"/>
        <dbReference type="ChEBI" id="CHEBI:83833"/>
        <dbReference type="ChEBI" id="CHEBI:83834"/>
        <dbReference type="EC" id="5.2.1.8"/>
    </reaction>
</comment>
<protein>
    <recommendedName>
        <fullName evidence="6">Peptidyl-prolyl cis-trans isomerase</fullName>
        <ecNumber evidence="6">5.2.1.8</ecNumber>
    </recommendedName>
</protein>
<keyword evidence="9" id="KW-1185">Reference proteome</keyword>
<evidence type="ECO:0000256" key="5">
    <source>
        <dbReference type="PROSITE-ProRule" id="PRU00277"/>
    </source>
</evidence>
<dbReference type="Proteomes" id="UP000199421">
    <property type="component" value="Unassembled WGS sequence"/>
</dbReference>
<feature type="domain" description="PPIase FKBP-type" evidence="7">
    <location>
        <begin position="102"/>
        <end position="210"/>
    </location>
</feature>
<evidence type="ECO:0000256" key="3">
    <source>
        <dbReference type="ARBA" id="ARBA00023110"/>
    </source>
</evidence>
<evidence type="ECO:0000259" key="7">
    <source>
        <dbReference type="PROSITE" id="PS50059"/>
    </source>
</evidence>
<evidence type="ECO:0000313" key="9">
    <source>
        <dbReference type="Proteomes" id="UP000199421"/>
    </source>
</evidence>
<evidence type="ECO:0000256" key="2">
    <source>
        <dbReference type="ARBA" id="ARBA00006577"/>
    </source>
</evidence>